<proteinExistence type="predicted"/>
<keyword evidence="1 4" id="KW-0728">SH3 domain</keyword>
<feature type="domain" description="SH3" evidence="7">
    <location>
        <begin position="214"/>
        <end position="274"/>
    </location>
</feature>
<feature type="compositionally biased region" description="Low complexity" evidence="5">
    <location>
        <begin position="178"/>
        <end position="187"/>
    </location>
</feature>
<feature type="domain" description="SH3" evidence="7">
    <location>
        <begin position="104"/>
        <end position="164"/>
    </location>
</feature>
<dbReference type="OrthoDB" id="9204160at2759"/>
<dbReference type="Pfam" id="PF00018">
    <property type="entry name" value="SH3_1"/>
    <property type="match status" value="1"/>
</dbReference>
<evidence type="ECO:0000259" key="7">
    <source>
        <dbReference type="PROSITE" id="PS50002"/>
    </source>
</evidence>
<dbReference type="GO" id="GO:0005737">
    <property type="term" value="C:cytoplasm"/>
    <property type="evidence" value="ECO:0007669"/>
    <property type="project" value="TreeGrafter"/>
</dbReference>
<dbReference type="RefSeq" id="XP_055899860.1">
    <property type="nucleotide sequence ID" value="XM_056043885.1"/>
</dbReference>
<dbReference type="InterPro" id="IPR036860">
    <property type="entry name" value="SH2_dom_sf"/>
</dbReference>
<dbReference type="OMA" id="NGMYKAE"/>
<dbReference type="PRINTS" id="PR00401">
    <property type="entry name" value="SH2DOMAIN"/>
</dbReference>
<evidence type="ECO:0000256" key="3">
    <source>
        <dbReference type="PROSITE-ProRule" id="PRU00191"/>
    </source>
</evidence>
<dbReference type="AlphaFoldDB" id="A0A9W3BK94"/>
<sequence length="282" mass="32521">MEADFDPEDKYSWFFGMLSRERTNQILEPEQSGVFLVRESRTQVGDFVLCVKEELRVSHYIINRIQPGGVTRFKIGDKEFADIPSLLNFYKTHYLDTTTLIRPAPRAKLQCKYDFQGQDPEDLPFRRGDILEVISEDEEEWWTARNVNGQMGQIPVRYTQPLEPNQIPAINNPRPQDDIPQPQQGRPAPINEYRTGLQLQQPTTTTTVPIQVQLPAKAIVVLQRIPSAYDRRQLQLKIGDIVTVSKMNLNGQWEGTINGKEGIFPFTHVRFLTPEELRNLNT</sequence>
<dbReference type="InterPro" id="IPR036028">
    <property type="entry name" value="SH3-like_dom_sf"/>
</dbReference>
<evidence type="ECO:0000313" key="8">
    <source>
        <dbReference type="Proteomes" id="UP001165740"/>
    </source>
</evidence>
<dbReference type="Gene3D" id="3.30.505.10">
    <property type="entry name" value="SH2 domain"/>
    <property type="match status" value="1"/>
</dbReference>
<evidence type="ECO:0000256" key="1">
    <source>
        <dbReference type="ARBA" id="ARBA00022443"/>
    </source>
</evidence>
<dbReference type="PRINTS" id="PR00452">
    <property type="entry name" value="SH3DOMAIN"/>
</dbReference>
<dbReference type="InterPro" id="IPR051184">
    <property type="entry name" value="Tyrosine-phos_adapter"/>
</dbReference>
<feature type="domain" description="SH2" evidence="6">
    <location>
        <begin position="13"/>
        <end position="104"/>
    </location>
</feature>
<dbReference type="InterPro" id="IPR001452">
    <property type="entry name" value="SH3_domain"/>
</dbReference>
<dbReference type="GO" id="GO:0035591">
    <property type="term" value="F:signaling adaptor activity"/>
    <property type="evidence" value="ECO:0007669"/>
    <property type="project" value="TreeGrafter"/>
</dbReference>
<dbReference type="GeneID" id="106073261"/>
<evidence type="ECO:0000256" key="2">
    <source>
        <dbReference type="ARBA" id="ARBA00022999"/>
    </source>
</evidence>
<keyword evidence="8" id="KW-1185">Reference proteome</keyword>
<dbReference type="GO" id="GO:0016477">
    <property type="term" value="P:cell migration"/>
    <property type="evidence" value="ECO:0007669"/>
    <property type="project" value="TreeGrafter"/>
</dbReference>
<dbReference type="Pfam" id="PF07653">
    <property type="entry name" value="SH3_2"/>
    <property type="match status" value="1"/>
</dbReference>
<dbReference type="SMART" id="SM00326">
    <property type="entry name" value="SH3"/>
    <property type="match status" value="2"/>
</dbReference>
<dbReference type="Pfam" id="PF00017">
    <property type="entry name" value="SH2"/>
    <property type="match status" value="1"/>
</dbReference>
<dbReference type="SUPFAM" id="SSF50044">
    <property type="entry name" value="SH3-domain"/>
    <property type="match status" value="1"/>
</dbReference>
<dbReference type="SUPFAM" id="SSF55550">
    <property type="entry name" value="SH2 domain"/>
    <property type="match status" value="1"/>
</dbReference>
<dbReference type="PROSITE" id="PS50002">
    <property type="entry name" value="SH3"/>
    <property type="match status" value="2"/>
</dbReference>
<dbReference type="InterPro" id="IPR000980">
    <property type="entry name" value="SH2"/>
</dbReference>
<reference evidence="9" key="1">
    <citation type="submission" date="2025-08" db="UniProtKB">
        <authorList>
            <consortium name="RefSeq"/>
        </authorList>
    </citation>
    <scope>IDENTIFICATION</scope>
</reference>
<dbReference type="PANTHER" id="PTHR19969">
    <property type="entry name" value="SH2-SH3 ADAPTOR PROTEIN-RELATED"/>
    <property type="match status" value="1"/>
</dbReference>
<feature type="region of interest" description="Disordered" evidence="5">
    <location>
        <begin position="165"/>
        <end position="190"/>
    </location>
</feature>
<evidence type="ECO:0000259" key="6">
    <source>
        <dbReference type="PROSITE" id="PS50001"/>
    </source>
</evidence>
<evidence type="ECO:0000313" key="9">
    <source>
        <dbReference type="RefSeq" id="XP_055899860.1"/>
    </source>
</evidence>
<dbReference type="PANTHER" id="PTHR19969:SF5">
    <property type="entry name" value="CRK-LIKE PROTEIN"/>
    <property type="match status" value="1"/>
</dbReference>
<dbReference type="Proteomes" id="UP001165740">
    <property type="component" value="Chromosome 10"/>
</dbReference>
<gene>
    <name evidence="9" type="primary">LOC106073261</name>
</gene>
<dbReference type="PROSITE" id="PS50001">
    <property type="entry name" value="SH2"/>
    <property type="match status" value="1"/>
</dbReference>
<organism evidence="8 9">
    <name type="scientific">Biomphalaria glabrata</name>
    <name type="common">Bloodfluke planorb</name>
    <name type="synonym">Freshwater snail</name>
    <dbReference type="NCBI Taxonomy" id="6526"/>
    <lineage>
        <taxon>Eukaryota</taxon>
        <taxon>Metazoa</taxon>
        <taxon>Spiralia</taxon>
        <taxon>Lophotrochozoa</taxon>
        <taxon>Mollusca</taxon>
        <taxon>Gastropoda</taxon>
        <taxon>Heterobranchia</taxon>
        <taxon>Euthyneura</taxon>
        <taxon>Panpulmonata</taxon>
        <taxon>Hygrophila</taxon>
        <taxon>Lymnaeoidea</taxon>
        <taxon>Planorbidae</taxon>
        <taxon>Biomphalaria</taxon>
    </lineage>
</organism>
<dbReference type="GO" id="GO:0007167">
    <property type="term" value="P:enzyme-linked receptor protein signaling pathway"/>
    <property type="evidence" value="ECO:0007669"/>
    <property type="project" value="TreeGrafter"/>
</dbReference>
<protein>
    <submittedName>
        <fullName evidence="9">Adapter molecule Crk-like isoform X1</fullName>
    </submittedName>
</protein>
<keyword evidence="2 3" id="KW-0727">SH2 domain</keyword>
<dbReference type="GO" id="GO:0030971">
    <property type="term" value="F:receptor tyrosine kinase binding"/>
    <property type="evidence" value="ECO:0007669"/>
    <property type="project" value="TreeGrafter"/>
</dbReference>
<accession>A0A9W3BK94</accession>
<dbReference type="Gene3D" id="2.30.30.40">
    <property type="entry name" value="SH3 Domains"/>
    <property type="match status" value="2"/>
</dbReference>
<name>A0A9W3BK94_BIOGL</name>
<evidence type="ECO:0000256" key="4">
    <source>
        <dbReference type="PROSITE-ProRule" id="PRU00192"/>
    </source>
</evidence>
<dbReference type="SMART" id="SM00252">
    <property type="entry name" value="SH2"/>
    <property type="match status" value="1"/>
</dbReference>
<evidence type="ECO:0000256" key="5">
    <source>
        <dbReference type="SAM" id="MobiDB-lite"/>
    </source>
</evidence>